<proteinExistence type="predicted"/>
<feature type="domain" description="VOC" evidence="1">
    <location>
        <begin position="19"/>
        <end position="133"/>
    </location>
</feature>
<dbReference type="PROSITE" id="PS51819">
    <property type="entry name" value="VOC"/>
    <property type="match status" value="1"/>
</dbReference>
<evidence type="ECO:0000313" key="3">
    <source>
        <dbReference type="Proteomes" id="UP000216852"/>
    </source>
</evidence>
<organism evidence="2 3">
    <name type="scientific">Terribacillus saccharophilus</name>
    <dbReference type="NCBI Taxonomy" id="361277"/>
    <lineage>
        <taxon>Bacteria</taxon>
        <taxon>Bacillati</taxon>
        <taxon>Bacillota</taxon>
        <taxon>Bacilli</taxon>
        <taxon>Bacillales</taxon>
        <taxon>Bacillaceae</taxon>
        <taxon>Terribacillus</taxon>
    </lineage>
</organism>
<evidence type="ECO:0000259" key="1">
    <source>
        <dbReference type="PROSITE" id="PS51819"/>
    </source>
</evidence>
<protein>
    <recommendedName>
        <fullName evidence="1">VOC domain-containing protein</fullName>
    </recommendedName>
</protein>
<accession>A0ABX4GWH1</accession>
<dbReference type="InterPro" id="IPR029068">
    <property type="entry name" value="Glyas_Bleomycin-R_OHBP_Dase"/>
</dbReference>
<dbReference type="EMBL" id="NPBJ01000024">
    <property type="protein sequence ID" value="PAD99193.1"/>
    <property type="molecule type" value="Genomic_DNA"/>
</dbReference>
<dbReference type="Pfam" id="PF18711">
    <property type="entry name" value="TxDE"/>
    <property type="match status" value="1"/>
</dbReference>
<dbReference type="Gene3D" id="3.10.180.10">
    <property type="entry name" value="2,3-Dihydroxybiphenyl 1,2-Dioxygenase, domain 1"/>
    <property type="match status" value="1"/>
</dbReference>
<evidence type="ECO:0000313" key="2">
    <source>
        <dbReference type="EMBL" id="PAD99193.1"/>
    </source>
</evidence>
<dbReference type="InterPro" id="IPR040553">
    <property type="entry name" value="TxDE"/>
</dbReference>
<gene>
    <name evidence="2" type="ORF">CHH48_13280</name>
</gene>
<sequence>MRQYIELITIVSTRRILLKIEKIELQINHFKETVNFYKETLDFTSLDDNADMAVFKIGESQLVLHKNENDSHYYHFAFNIPSNMFYAAKAWLASRVPLLTEDHQDEVHFNQRTQAYACYFEDPAGKIVEFIARTETSPASSDRDFSANNVLSISEINLSTDQILQYVQKMKEFGIPVRDEEIPTLSSINFMGEYEDGAFILLGPLDRRWIFSQKTSISSPTLIHTDRGLVTNT</sequence>
<name>A0ABX4GWH1_9BACI</name>
<comment type="caution">
    <text evidence="2">The sequence shown here is derived from an EMBL/GenBank/DDBJ whole genome shotgun (WGS) entry which is preliminary data.</text>
</comment>
<dbReference type="Proteomes" id="UP000216852">
    <property type="component" value="Unassembled WGS sequence"/>
</dbReference>
<keyword evidence="3" id="KW-1185">Reference proteome</keyword>
<dbReference type="InterPro" id="IPR037523">
    <property type="entry name" value="VOC_core"/>
</dbReference>
<dbReference type="SUPFAM" id="SSF54593">
    <property type="entry name" value="Glyoxalase/Bleomycin resistance protein/Dihydroxybiphenyl dioxygenase"/>
    <property type="match status" value="1"/>
</dbReference>
<reference evidence="2 3" key="1">
    <citation type="submission" date="2017-07" db="EMBL/GenBank/DDBJ databases">
        <title>Isolation and whole genome analysis of endospore-forming bacteria from heroin.</title>
        <authorList>
            <person name="Kalinowski J."/>
            <person name="Ahrens B."/>
            <person name="Al-Dilaimi A."/>
            <person name="Winkler A."/>
            <person name="Wibberg D."/>
            <person name="Schleenbecker U."/>
            <person name="Ruckert C."/>
            <person name="Wolfel R."/>
            <person name="Grass G."/>
        </authorList>
    </citation>
    <scope>NUCLEOTIDE SEQUENCE [LARGE SCALE GENOMIC DNA]</scope>
    <source>
        <strain evidence="2 3">7517-1</strain>
    </source>
</reference>